<accession>A0ABM5ZYQ8</accession>
<evidence type="ECO:0000313" key="2">
    <source>
        <dbReference type="Proteomes" id="UP000076104"/>
    </source>
</evidence>
<reference evidence="1 2" key="1">
    <citation type="submission" date="2016-03" db="EMBL/GenBank/DDBJ databases">
        <title>Genome sequencing of Psychrobacter alimentarius PAMC 27889.</title>
        <authorList>
            <person name="Lee J."/>
            <person name="Kim O.-S."/>
        </authorList>
    </citation>
    <scope>NUCLEOTIDE SEQUENCE [LARGE SCALE GENOMIC DNA]</scope>
    <source>
        <strain evidence="1 2">PAMC 27889</strain>
    </source>
</reference>
<protein>
    <submittedName>
        <fullName evidence="1">Lipoprotein</fullName>
    </submittedName>
</protein>
<dbReference type="GeneID" id="33059000"/>
<proteinExistence type="predicted"/>
<keyword evidence="2" id="KW-1185">Reference proteome</keyword>
<dbReference type="EMBL" id="CP014945">
    <property type="protein sequence ID" value="AMT97259.1"/>
    <property type="molecule type" value="Genomic_DNA"/>
</dbReference>
<evidence type="ECO:0000313" key="1">
    <source>
        <dbReference type="EMBL" id="AMT97259.1"/>
    </source>
</evidence>
<dbReference type="PROSITE" id="PS51257">
    <property type="entry name" value="PROKAR_LIPOPROTEIN"/>
    <property type="match status" value="1"/>
</dbReference>
<organism evidence="1 2">
    <name type="scientific">Psychrobacter alimentarius</name>
    <dbReference type="NCBI Taxonomy" id="261164"/>
    <lineage>
        <taxon>Bacteria</taxon>
        <taxon>Pseudomonadati</taxon>
        <taxon>Pseudomonadota</taxon>
        <taxon>Gammaproteobacteria</taxon>
        <taxon>Moraxellales</taxon>
        <taxon>Moraxellaceae</taxon>
        <taxon>Psychrobacter</taxon>
    </lineage>
</organism>
<name>A0ABM5ZYQ8_9GAMM</name>
<sequence>MKILIALLVVSLLVGCEGNNGSNSIQQESKIVEAQPASRPSSGIYEERLGGQDSIAPLEIKTEPGSDYYVKLESIANRDHIMTMYIHGGDTISAEVPLGGYLIKYTSGDTWYGEQDDVYFGRESFFQADETFNFTDTGNQISGYTVTLYQVVDGNLQTMPIDKSQF</sequence>
<keyword evidence="1" id="KW-0449">Lipoprotein</keyword>
<dbReference type="RefSeq" id="WP_062844845.1">
    <property type="nucleotide sequence ID" value="NZ_CP014945.1"/>
</dbReference>
<dbReference type="Proteomes" id="UP000076104">
    <property type="component" value="Chromosome"/>
</dbReference>
<gene>
    <name evidence="1" type="ORF">A3K91_1659</name>
</gene>